<dbReference type="AlphaFoldDB" id="A0A0W0RWL7"/>
<keyword evidence="2" id="KW-0349">Heme</keyword>
<keyword evidence="6" id="KW-0503">Monooxygenase</keyword>
<dbReference type="CDD" id="cd00302">
    <property type="entry name" value="cytochrome_P450"/>
    <property type="match status" value="1"/>
</dbReference>
<evidence type="ECO:0000256" key="1">
    <source>
        <dbReference type="ARBA" id="ARBA00010617"/>
    </source>
</evidence>
<dbReference type="SUPFAM" id="SSF48264">
    <property type="entry name" value="Cytochrome P450"/>
    <property type="match status" value="1"/>
</dbReference>
<evidence type="ECO:0000256" key="2">
    <source>
        <dbReference type="ARBA" id="ARBA00022617"/>
    </source>
</evidence>
<keyword evidence="4" id="KW-0560">Oxidoreductase</keyword>
<comment type="caution">
    <text evidence="7">The sequence shown here is derived from an EMBL/GenBank/DDBJ whole genome shotgun (WGS) entry which is preliminary data.</text>
</comment>
<evidence type="ECO:0000256" key="6">
    <source>
        <dbReference type="ARBA" id="ARBA00023033"/>
    </source>
</evidence>
<organism evidence="7 8">
    <name type="scientific">Legionella bozemanae</name>
    <name type="common">Fluoribacter bozemanae</name>
    <dbReference type="NCBI Taxonomy" id="447"/>
    <lineage>
        <taxon>Bacteria</taxon>
        <taxon>Pseudomonadati</taxon>
        <taxon>Pseudomonadota</taxon>
        <taxon>Gammaproteobacteria</taxon>
        <taxon>Legionellales</taxon>
        <taxon>Legionellaceae</taxon>
        <taxon>Legionella</taxon>
    </lineage>
</organism>
<sequence>MLIYILFILGVGLIVRIYQLYQQAGMGKITYPSATSYLSLIKDVAFLSTIPSAKAQLQTRFMTFIAELGSRSLNGKGSGIAYFRLPDLTSVFVLTNKSAIQQLYARENEKKFGQRRFFERLALILGPDNLMSSILGSETHSMIRQSILSRNELNRPHVASMVADFFKEYEVEQGERGKPLSEVMDKLSRRVLLTTYFGQTIIKPFEKLYQESLTKELINCLFSLDPIKNNEKNNLLLLRNRIFNLGCQIIFSSDEMTKQLMTEQSWLNYLLRVRVLMNPDAKSQLEQLGIKSTKQLTAVQCELLIKYSIDNLDTTPLSTLIRDVVNESLFIPLLGFDATATALITALRIALQDKRIYTIIKQEIQQKISANESFELHSPWNAHIEKGMSYTEAVLLEALRLLPPAPIVPEIIHETINLDVDGTALHLPPGALVFIPMQGVHTHAKHFPDIVLSSEGQRIFGKKIMGANDIFPERWGPKKSTGDFYNAHLFAETPVSYSPGAMEKEGALLTFKTGARRCPGLRIAMTEIMALFRMLAPYKFELTAEEHLELHFNYETPLQRNGGTGLLKIRPRKQLLLRGDSSSYSENNTYQIGLNFFPEAPAPKDQELEIFSPSLK</sequence>
<dbReference type="Pfam" id="PF00067">
    <property type="entry name" value="p450"/>
    <property type="match status" value="1"/>
</dbReference>
<keyword evidence="3" id="KW-0479">Metal-binding</keyword>
<protein>
    <submittedName>
        <fullName evidence="7">Cytochrome P450</fullName>
    </submittedName>
</protein>
<dbReference type="RefSeq" id="WP_058458561.1">
    <property type="nucleotide sequence ID" value="NZ_CAAAIY010000023.1"/>
</dbReference>
<dbReference type="InterPro" id="IPR001128">
    <property type="entry name" value="Cyt_P450"/>
</dbReference>
<dbReference type="OrthoDB" id="5632161at2"/>
<evidence type="ECO:0000313" key="7">
    <source>
        <dbReference type="EMBL" id="KTC75435.1"/>
    </source>
</evidence>
<accession>A0A0W0RWL7</accession>
<dbReference type="PATRIC" id="fig|447.4.peg.939"/>
<dbReference type="GO" id="GO:0020037">
    <property type="term" value="F:heme binding"/>
    <property type="evidence" value="ECO:0007669"/>
    <property type="project" value="InterPro"/>
</dbReference>
<gene>
    <name evidence="7" type="ORF">Lboz_0868</name>
</gene>
<evidence type="ECO:0000313" key="8">
    <source>
        <dbReference type="Proteomes" id="UP000054695"/>
    </source>
</evidence>
<dbReference type="EMBL" id="LNXU01000010">
    <property type="protein sequence ID" value="KTC75435.1"/>
    <property type="molecule type" value="Genomic_DNA"/>
</dbReference>
<evidence type="ECO:0000256" key="3">
    <source>
        <dbReference type="ARBA" id="ARBA00022723"/>
    </source>
</evidence>
<keyword evidence="8" id="KW-1185">Reference proteome</keyword>
<evidence type="ECO:0000256" key="5">
    <source>
        <dbReference type="ARBA" id="ARBA00023004"/>
    </source>
</evidence>
<dbReference type="GO" id="GO:0016125">
    <property type="term" value="P:sterol metabolic process"/>
    <property type="evidence" value="ECO:0007669"/>
    <property type="project" value="TreeGrafter"/>
</dbReference>
<evidence type="ECO:0000256" key="4">
    <source>
        <dbReference type="ARBA" id="ARBA00023002"/>
    </source>
</evidence>
<keyword evidence="5" id="KW-0408">Iron</keyword>
<dbReference type="InterPro" id="IPR036396">
    <property type="entry name" value="Cyt_P450_sf"/>
</dbReference>
<dbReference type="PANTHER" id="PTHR24286">
    <property type="entry name" value="CYTOCHROME P450 26"/>
    <property type="match status" value="1"/>
</dbReference>
<comment type="similarity">
    <text evidence="1">Belongs to the cytochrome P450 family.</text>
</comment>
<dbReference type="GO" id="GO:0004497">
    <property type="term" value="F:monooxygenase activity"/>
    <property type="evidence" value="ECO:0007669"/>
    <property type="project" value="UniProtKB-KW"/>
</dbReference>
<proteinExistence type="inferred from homology"/>
<dbReference type="GO" id="GO:0016705">
    <property type="term" value="F:oxidoreductase activity, acting on paired donors, with incorporation or reduction of molecular oxygen"/>
    <property type="evidence" value="ECO:0007669"/>
    <property type="project" value="InterPro"/>
</dbReference>
<dbReference type="Gene3D" id="1.10.630.10">
    <property type="entry name" value="Cytochrome P450"/>
    <property type="match status" value="1"/>
</dbReference>
<name>A0A0W0RWL7_LEGBO</name>
<dbReference type="STRING" id="447.Lboz_0868"/>
<dbReference type="PANTHER" id="PTHR24286:SF384">
    <property type="entry name" value="P450, PUTATIVE (EUROFUNG)-RELATED"/>
    <property type="match status" value="1"/>
</dbReference>
<dbReference type="Proteomes" id="UP000054695">
    <property type="component" value="Unassembled WGS sequence"/>
</dbReference>
<reference evidence="7 8" key="1">
    <citation type="submission" date="2015-11" db="EMBL/GenBank/DDBJ databases">
        <title>Genomic analysis of 38 Legionella species identifies large and diverse effector repertoires.</title>
        <authorList>
            <person name="Burstein D."/>
            <person name="Amaro F."/>
            <person name="Zusman T."/>
            <person name="Lifshitz Z."/>
            <person name="Cohen O."/>
            <person name="Gilbert J.A."/>
            <person name="Pupko T."/>
            <person name="Shuman H.A."/>
            <person name="Segal G."/>
        </authorList>
    </citation>
    <scope>NUCLEOTIDE SEQUENCE [LARGE SCALE GENOMIC DNA]</scope>
    <source>
        <strain evidence="7 8">WIGA</strain>
    </source>
</reference>
<dbReference type="GO" id="GO:0005506">
    <property type="term" value="F:iron ion binding"/>
    <property type="evidence" value="ECO:0007669"/>
    <property type="project" value="InterPro"/>
</dbReference>